<dbReference type="AlphaFoldDB" id="A0A1G7Y5S6"/>
<dbReference type="GO" id="GO:0000976">
    <property type="term" value="F:transcription cis-regulatory region binding"/>
    <property type="evidence" value="ECO:0007669"/>
    <property type="project" value="TreeGrafter"/>
</dbReference>
<dbReference type="SUPFAM" id="SSF48498">
    <property type="entry name" value="Tetracyclin repressor-like, C-terminal domain"/>
    <property type="match status" value="1"/>
</dbReference>
<dbReference type="InterPro" id="IPR039536">
    <property type="entry name" value="TetR_C_Proteobacteria"/>
</dbReference>
<evidence type="ECO:0000259" key="3">
    <source>
        <dbReference type="PROSITE" id="PS50977"/>
    </source>
</evidence>
<accession>A0A1G7Y5S6</accession>
<dbReference type="GO" id="GO:0003700">
    <property type="term" value="F:DNA-binding transcription factor activity"/>
    <property type="evidence" value="ECO:0007669"/>
    <property type="project" value="TreeGrafter"/>
</dbReference>
<dbReference type="Pfam" id="PF00440">
    <property type="entry name" value="TetR_N"/>
    <property type="match status" value="1"/>
</dbReference>
<dbReference type="PANTHER" id="PTHR30055">
    <property type="entry name" value="HTH-TYPE TRANSCRIPTIONAL REGULATOR RUTR"/>
    <property type="match status" value="1"/>
</dbReference>
<dbReference type="RefSeq" id="WP_091488561.1">
    <property type="nucleotide sequence ID" value="NZ_LT629692.1"/>
</dbReference>
<protein>
    <submittedName>
        <fullName evidence="4">DNA-binding transcriptional regulator, AcrR family</fullName>
    </submittedName>
</protein>
<keyword evidence="1 2" id="KW-0238">DNA-binding</keyword>
<feature type="DNA-binding region" description="H-T-H motif" evidence="2">
    <location>
        <begin position="37"/>
        <end position="56"/>
    </location>
</feature>
<keyword evidence="5" id="KW-1185">Reference proteome</keyword>
<dbReference type="Gene3D" id="1.10.357.10">
    <property type="entry name" value="Tetracycline Repressor, domain 2"/>
    <property type="match status" value="1"/>
</dbReference>
<name>A0A1G7Y5S6_9MICO</name>
<dbReference type="Pfam" id="PF14246">
    <property type="entry name" value="TetR_C_7"/>
    <property type="match status" value="1"/>
</dbReference>
<dbReference type="InterPro" id="IPR001647">
    <property type="entry name" value="HTH_TetR"/>
</dbReference>
<evidence type="ECO:0000256" key="2">
    <source>
        <dbReference type="PROSITE-ProRule" id="PRU00335"/>
    </source>
</evidence>
<organism evidence="4 5">
    <name type="scientific">Microbacterium pygmaeum</name>
    <dbReference type="NCBI Taxonomy" id="370764"/>
    <lineage>
        <taxon>Bacteria</taxon>
        <taxon>Bacillati</taxon>
        <taxon>Actinomycetota</taxon>
        <taxon>Actinomycetes</taxon>
        <taxon>Micrococcales</taxon>
        <taxon>Microbacteriaceae</taxon>
        <taxon>Microbacterium</taxon>
    </lineage>
</organism>
<proteinExistence type="predicted"/>
<dbReference type="OrthoDB" id="7186128at2"/>
<evidence type="ECO:0000313" key="5">
    <source>
        <dbReference type="Proteomes" id="UP000199009"/>
    </source>
</evidence>
<evidence type="ECO:0000256" key="1">
    <source>
        <dbReference type="ARBA" id="ARBA00023125"/>
    </source>
</evidence>
<gene>
    <name evidence="4" type="ORF">SAMN04489810_1642</name>
</gene>
<sequence length="206" mass="22016">MGRELSEYHRAVADRNRTAIIASATQLFLALGYDRTSLAGVAQTAGVSKATLFKQFATKAVLFEAVILAVGDADAQDLPEPAPGNPRAGLLALASAYASLLLRPPTADMIRLVIAEGPRFPELRDRTFDFGTLPALTALEGYLRSEEKAGSLRMDSRATASAQLLGMIASAVFWPALVHPGWSMEAAEIDTVIHQAVETFLARYGA</sequence>
<dbReference type="Gene3D" id="1.10.10.60">
    <property type="entry name" value="Homeodomain-like"/>
    <property type="match status" value="1"/>
</dbReference>
<dbReference type="PRINTS" id="PR00455">
    <property type="entry name" value="HTHTETR"/>
</dbReference>
<evidence type="ECO:0000313" key="4">
    <source>
        <dbReference type="EMBL" id="SDG91713.1"/>
    </source>
</evidence>
<feature type="domain" description="HTH tetR-type" evidence="3">
    <location>
        <begin position="14"/>
        <end position="74"/>
    </location>
</feature>
<dbReference type="SUPFAM" id="SSF46689">
    <property type="entry name" value="Homeodomain-like"/>
    <property type="match status" value="1"/>
</dbReference>
<dbReference type="InterPro" id="IPR050109">
    <property type="entry name" value="HTH-type_TetR-like_transc_reg"/>
</dbReference>
<dbReference type="Proteomes" id="UP000199009">
    <property type="component" value="Chromosome I"/>
</dbReference>
<dbReference type="InterPro" id="IPR036271">
    <property type="entry name" value="Tet_transcr_reg_TetR-rel_C_sf"/>
</dbReference>
<dbReference type="PROSITE" id="PS50977">
    <property type="entry name" value="HTH_TETR_2"/>
    <property type="match status" value="1"/>
</dbReference>
<dbReference type="PANTHER" id="PTHR30055:SF146">
    <property type="entry name" value="HTH-TYPE TRANSCRIPTIONAL DUAL REGULATOR CECR"/>
    <property type="match status" value="1"/>
</dbReference>
<dbReference type="InterPro" id="IPR009057">
    <property type="entry name" value="Homeodomain-like_sf"/>
</dbReference>
<reference evidence="4 5" key="1">
    <citation type="submission" date="2016-10" db="EMBL/GenBank/DDBJ databases">
        <authorList>
            <person name="de Groot N.N."/>
        </authorList>
    </citation>
    <scope>NUCLEOTIDE SEQUENCE [LARGE SCALE GENOMIC DNA]</scope>
    <source>
        <strain evidence="4 5">DSM 23142</strain>
    </source>
</reference>
<dbReference type="EMBL" id="LT629692">
    <property type="protein sequence ID" value="SDG91713.1"/>
    <property type="molecule type" value="Genomic_DNA"/>
</dbReference>